<reference evidence="2" key="1">
    <citation type="journal article" date="2020" name="Phytopathology">
        <title>Genome Sequence Resources of Colletotrichum truncatum, C. plurivorum, C. musicola, and C. sojae: Four Species Pathogenic to Soybean (Glycine max).</title>
        <authorList>
            <person name="Rogerio F."/>
            <person name="Boufleur T.R."/>
            <person name="Ciampi-Guillardi M."/>
            <person name="Sukno S.A."/>
            <person name="Thon M.R."/>
            <person name="Massola Junior N.S."/>
            <person name="Baroncelli R."/>
        </authorList>
    </citation>
    <scope>NUCLEOTIDE SEQUENCE</scope>
    <source>
        <strain evidence="2">LFN0074</strain>
    </source>
</reference>
<comment type="caution">
    <text evidence="2">The sequence shown here is derived from an EMBL/GenBank/DDBJ whole genome shotgun (WGS) entry which is preliminary data.</text>
</comment>
<evidence type="ECO:0000313" key="3">
    <source>
        <dbReference type="Proteomes" id="UP000639643"/>
    </source>
</evidence>
<evidence type="ECO:0000256" key="1">
    <source>
        <dbReference type="SAM" id="MobiDB-lite"/>
    </source>
</evidence>
<feature type="region of interest" description="Disordered" evidence="1">
    <location>
        <begin position="341"/>
        <end position="366"/>
    </location>
</feature>
<name>A0A8H6IUV7_9PEZI</name>
<feature type="non-terminal residue" evidence="2">
    <location>
        <position position="1"/>
    </location>
</feature>
<dbReference type="Proteomes" id="UP000639643">
    <property type="component" value="Unassembled WGS sequence"/>
</dbReference>
<protein>
    <submittedName>
        <fullName evidence="2">Uncharacterized protein</fullName>
    </submittedName>
</protein>
<dbReference type="EMBL" id="WIGM01001367">
    <property type="protein sequence ID" value="KAF6799535.1"/>
    <property type="molecule type" value="Genomic_DNA"/>
</dbReference>
<dbReference type="AlphaFoldDB" id="A0A8H6IUV7"/>
<proteinExistence type="predicted"/>
<gene>
    <name evidence="2" type="ORF">CMUS01_15618</name>
</gene>
<keyword evidence="3" id="KW-1185">Reference proteome</keyword>
<sequence length="406" mass="45348">HDVQPTVEDCFSRFANDDVAQGSTSADADGSFDDHFVYNFIENVVHDIVHVDSDASRWCDPDTHQYAGDRSVRRDANISNPRVGNSDPPNIEPSENLDIFEGARRFGNGVRMARRVVSPGTIKAADILIKRAREGAHTILDDDPVVIARVRRHIGTVLRGLQQYIATRVWKTRGPETTTPNGPRAGTTPKASDQLCWCRGPELLQSVWWRHPRAIDRLSQLANRPGAAEELGKLLDEMKQRWWTLSLLEIEEDDTEDRIILCFPAGFRSLVAEYNWPDLATKFDDDMARLEEAVPGDRNEATRALLRPCTADTRRFSFSVDERLAGRWIPLTGWIVRARGGMSDNSGEVPEPNPKRVPSPRQSLPCSSSAAAVVRHRVVIARDSEDGLPEDLQRDLAAQIAFTEGG</sequence>
<organism evidence="2 3">
    <name type="scientific">Colletotrichum musicola</name>
    <dbReference type="NCBI Taxonomy" id="2175873"/>
    <lineage>
        <taxon>Eukaryota</taxon>
        <taxon>Fungi</taxon>
        <taxon>Dikarya</taxon>
        <taxon>Ascomycota</taxon>
        <taxon>Pezizomycotina</taxon>
        <taxon>Sordariomycetes</taxon>
        <taxon>Hypocreomycetidae</taxon>
        <taxon>Glomerellales</taxon>
        <taxon>Glomerellaceae</taxon>
        <taxon>Colletotrichum</taxon>
        <taxon>Colletotrichum orchidearum species complex</taxon>
    </lineage>
</organism>
<accession>A0A8H6IUV7</accession>
<evidence type="ECO:0000313" key="2">
    <source>
        <dbReference type="EMBL" id="KAF6799535.1"/>
    </source>
</evidence>
<feature type="region of interest" description="Disordered" evidence="1">
    <location>
        <begin position="172"/>
        <end position="191"/>
    </location>
</feature>